<sequence>MTDSTIPAQSQSVQVYNYVITVDLSVSWDWKTNISEKFVEKTSAIGTSNTIPVVQSGVLFQGSPDDPQIYLYGGVAPGINTSFVDWVGPITNQYALWGLNTQTFGWTQYDVSLIAPERPSWGFWAEIPDRSQAFYMNGLESNLSSIVTLGANISETNLEGMVVLDLQHHTAANRSTDVITNGNPRARGGMVYIADIGSSGILVSLGGATGNGDSLQPVLMNTLYIYDVSSTSTPDSTTSNNGWWPQICDGETPDPRVDFCTVVVSAPDKSSFNIYLYGGWDPIKQREFDDIWVLSIPSFTWTRVFDGKSPRWGHTCHVVGQRQMITVGGTNNNNYPTNCDWEYMGVAILDLTDIAWGSIFDRNKPPYQVNTMISNTIGGGPDGGATLLRPESGWSSTHVAQLFTGTINQTAPFTPPNTSGSTGAADGKSSVNVGAIAGGTVGGVVFILLLALGLWWLVRKRKGPGQQQEQQQQQQQQQQKSPTMSELGIPRTIPTEVEGDSAHELYGSSTQSPPAELESEHGWHRRSRRSFF</sequence>
<evidence type="ECO:0000313" key="1">
    <source>
        <dbReference type="EMBL" id="KAJ8114875.1"/>
    </source>
</evidence>
<protein>
    <submittedName>
        <fullName evidence="1">Uncharacterized protein</fullName>
    </submittedName>
</protein>
<name>A0ACC2II48_9PEZI</name>
<dbReference type="Proteomes" id="UP001153334">
    <property type="component" value="Unassembled WGS sequence"/>
</dbReference>
<proteinExistence type="predicted"/>
<dbReference type="EMBL" id="JAPESX010001363">
    <property type="protein sequence ID" value="KAJ8114875.1"/>
    <property type="molecule type" value="Genomic_DNA"/>
</dbReference>
<organism evidence="1 2">
    <name type="scientific">Nemania bipapillata</name>
    <dbReference type="NCBI Taxonomy" id="110536"/>
    <lineage>
        <taxon>Eukaryota</taxon>
        <taxon>Fungi</taxon>
        <taxon>Dikarya</taxon>
        <taxon>Ascomycota</taxon>
        <taxon>Pezizomycotina</taxon>
        <taxon>Sordariomycetes</taxon>
        <taxon>Xylariomycetidae</taxon>
        <taxon>Xylariales</taxon>
        <taxon>Xylariaceae</taxon>
        <taxon>Nemania</taxon>
    </lineage>
</organism>
<evidence type="ECO:0000313" key="2">
    <source>
        <dbReference type="Proteomes" id="UP001153334"/>
    </source>
</evidence>
<reference evidence="1" key="1">
    <citation type="submission" date="2022-11" db="EMBL/GenBank/DDBJ databases">
        <title>Genome Sequence of Nemania bipapillata.</title>
        <authorList>
            <person name="Buettner E."/>
        </authorList>
    </citation>
    <scope>NUCLEOTIDE SEQUENCE</scope>
    <source>
        <strain evidence="1">CP14</strain>
    </source>
</reference>
<accession>A0ACC2II48</accession>
<keyword evidence="2" id="KW-1185">Reference proteome</keyword>
<gene>
    <name evidence="1" type="ORF">ONZ43_g4798</name>
</gene>
<comment type="caution">
    <text evidence="1">The sequence shown here is derived from an EMBL/GenBank/DDBJ whole genome shotgun (WGS) entry which is preliminary data.</text>
</comment>